<keyword evidence="4" id="KW-0294">Fucose metabolism</keyword>
<evidence type="ECO:0000256" key="7">
    <source>
        <dbReference type="SAM" id="Phobius"/>
    </source>
</evidence>
<dbReference type="InterPro" id="IPR019378">
    <property type="entry name" value="GDP-Fuc_O-FucTrfase"/>
</dbReference>
<keyword evidence="3" id="KW-0808">Transferase</keyword>
<keyword evidence="7" id="KW-1133">Transmembrane helix</keyword>
<name>A0A8T0HNH6_CERPU</name>
<keyword evidence="7" id="KW-0812">Transmembrane</keyword>
<dbReference type="PANTHER" id="PTHR36050:SF1">
    <property type="entry name" value="O-FUCOSYLTRANSFERASE 30"/>
    <property type="match status" value="1"/>
</dbReference>
<evidence type="ECO:0000256" key="1">
    <source>
        <dbReference type="ARBA" id="ARBA00007737"/>
    </source>
</evidence>
<keyword evidence="7" id="KW-0472">Membrane</keyword>
<dbReference type="Pfam" id="PF10250">
    <property type="entry name" value="O-FucT"/>
    <property type="match status" value="1"/>
</dbReference>
<comment type="caution">
    <text evidence="8">The sequence shown here is derived from an EMBL/GenBank/DDBJ whole genome shotgun (WGS) entry which is preliminary data.</text>
</comment>
<dbReference type="AlphaFoldDB" id="A0A8T0HNH6"/>
<keyword evidence="2" id="KW-0328">Glycosyltransferase</keyword>
<keyword evidence="5" id="KW-0119">Carbohydrate metabolism</keyword>
<feature type="transmembrane region" description="Helical" evidence="7">
    <location>
        <begin position="21"/>
        <end position="41"/>
    </location>
</feature>
<reference evidence="8" key="1">
    <citation type="submission" date="2020-06" db="EMBL/GenBank/DDBJ databases">
        <title>WGS assembly of Ceratodon purpureus strain R40.</title>
        <authorList>
            <person name="Carey S.B."/>
            <person name="Jenkins J."/>
            <person name="Shu S."/>
            <person name="Lovell J.T."/>
            <person name="Sreedasyam A."/>
            <person name="Maumus F."/>
            <person name="Tiley G.P."/>
            <person name="Fernandez-Pozo N."/>
            <person name="Barry K."/>
            <person name="Chen C."/>
            <person name="Wang M."/>
            <person name="Lipzen A."/>
            <person name="Daum C."/>
            <person name="Saski C.A."/>
            <person name="Payton A.C."/>
            <person name="Mcbreen J.C."/>
            <person name="Conrad R.E."/>
            <person name="Kollar L.M."/>
            <person name="Olsson S."/>
            <person name="Huttunen S."/>
            <person name="Landis J.B."/>
            <person name="Wickett N.J."/>
            <person name="Johnson M.G."/>
            <person name="Rensing S.A."/>
            <person name="Grimwood J."/>
            <person name="Schmutz J."/>
            <person name="Mcdaniel S.F."/>
        </authorList>
    </citation>
    <scope>NUCLEOTIDE SEQUENCE</scope>
    <source>
        <strain evidence="8">R40</strain>
    </source>
</reference>
<gene>
    <name evidence="8" type="ORF">KC19_VG088500</name>
</gene>
<proteinExistence type="inferred from homology"/>
<dbReference type="Gene3D" id="3.40.50.11340">
    <property type="match status" value="1"/>
</dbReference>
<evidence type="ECO:0000256" key="5">
    <source>
        <dbReference type="ARBA" id="ARBA00023277"/>
    </source>
</evidence>
<evidence type="ECO:0000313" key="8">
    <source>
        <dbReference type="EMBL" id="KAG0572359.1"/>
    </source>
</evidence>
<organism evidence="8 9">
    <name type="scientific">Ceratodon purpureus</name>
    <name type="common">Fire moss</name>
    <name type="synonym">Dicranum purpureum</name>
    <dbReference type="NCBI Taxonomy" id="3225"/>
    <lineage>
        <taxon>Eukaryota</taxon>
        <taxon>Viridiplantae</taxon>
        <taxon>Streptophyta</taxon>
        <taxon>Embryophyta</taxon>
        <taxon>Bryophyta</taxon>
        <taxon>Bryophytina</taxon>
        <taxon>Bryopsida</taxon>
        <taxon>Dicranidae</taxon>
        <taxon>Pseudoditrichales</taxon>
        <taxon>Ditrichaceae</taxon>
        <taxon>Ceratodon</taxon>
    </lineage>
</organism>
<comment type="similarity">
    <text evidence="1">Belongs to the glycosyltransferase GT106 family.</text>
</comment>
<dbReference type="EMBL" id="CM026426">
    <property type="protein sequence ID" value="KAG0572359.1"/>
    <property type="molecule type" value="Genomic_DNA"/>
</dbReference>
<dbReference type="GO" id="GO:0006004">
    <property type="term" value="P:fucose metabolic process"/>
    <property type="evidence" value="ECO:0007669"/>
    <property type="project" value="UniProtKB-KW"/>
</dbReference>
<evidence type="ECO:0000313" key="9">
    <source>
        <dbReference type="Proteomes" id="UP000822688"/>
    </source>
</evidence>
<evidence type="ECO:0000256" key="3">
    <source>
        <dbReference type="ARBA" id="ARBA00022679"/>
    </source>
</evidence>
<sequence>MMKSRKEGGGRNSHCLGKSSIGRVSTICWICTASALLLVGIQRGLLVGFKKGVNVSMPIFDLPCCRDCSNLGLAKLPEKTGSRGRDDVKHRSLTNGDKFMYYAPHSGLNNQIMELRNALTIAKILNRTLIVPPVLDHHATRLGSCPKRRVLRPHRLRALAWTKFFDLITNSSGRYTSIADIVDISSITPSKVKTIDLRIFLALWCGIDIKASCGGILCKEFAEEVFVWQEYEACIRLLNPSPQTEQNPCVLGVDNDCTSTVWTMNPKSFNERTKAVEALLESPKRSLEVAAGDNKNSHEFHNVRRRALFTKRMPFGWKAEKANTSKIRLLNILSTMGPNSSAGNFFVLAFGSMFSTGYKNVQSHIDIKTPSGDKDLDDLIHSLQVLPFSSDIVAAGKDYILDEIAQPFYCAQLRLLDGQFKNHWNATLQNLKAQLISYKSAHNSRNSIPMFVMTDLPSENWTKTNLKELLDPRNSYQVHKIGNRNDLIQLASRRVLTAESGFLVGYGSDVVTESRHHQVQPPPFDKIPHVELAMEEVVCSCARLGFSGTHGSTIANIIRDLRSRDICVSLYDGFETLASMDALPMQ</sequence>
<accession>A0A8T0HNH6</accession>
<dbReference type="Proteomes" id="UP000822688">
    <property type="component" value="Chromosome V"/>
</dbReference>
<protein>
    <recommendedName>
        <fullName evidence="6">O-fucosyltransferase family protein</fullName>
    </recommendedName>
</protein>
<dbReference type="PANTHER" id="PTHR36050">
    <property type="entry name" value="O-FUCOSYLTRANSFERASE 30"/>
    <property type="match status" value="1"/>
</dbReference>
<evidence type="ECO:0000256" key="6">
    <source>
        <dbReference type="ARBA" id="ARBA00030350"/>
    </source>
</evidence>
<dbReference type="GO" id="GO:0016757">
    <property type="term" value="F:glycosyltransferase activity"/>
    <property type="evidence" value="ECO:0007669"/>
    <property type="project" value="UniProtKB-KW"/>
</dbReference>
<evidence type="ECO:0000256" key="2">
    <source>
        <dbReference type="ARBA" id="ARBA00022676"/>
    </source>
</evidence>
<evidence type="ECO:0000256" key="4">
    <source>
        <dbReference type="ARBA" id="ARBA00023253"/>
    </source>
</evidence>
<keyword evidence="9" id="KW-1185">Reference proteome</keyword>